<sequence length="169" mass="19331">MQKENEELRTRVPARERARDEALAAFHSHDMWLQEAKGLHQMIQREFVQTALPAVTDKESSAERCYELTDIETYLMSSLYVHYAHVRCKIESTMLSADIDAATQEINLICSDATVDAAAVASMILAKTVQQRYLICCRYRDLFKQSLTECVKNTSEYGVLLRMLSTTLE</sequence>
<proteinExistence type="predicted"/>
<dbReference type="Proteomes" id="UP001163321">
    <property type="component" value="Chromosome 5"/>
</dbReference>
<reference evidence="1 2" key="1">
    <citation type="journal article" date="2022" name="bioRxiv">
        <title>The genome of the oomycete Peronosclerospora sorghi, a cosmopolitan pathogen of maize and sorghum, is inflated with dispersed pseudogenes.</title>
        <authorList>
            <person name="Fletcher K."/>
            <person name="Martin F."/>
            <person name="Isakeit T."/>
            <person name="Cavanaugh K."/>
            <person name="Magill C."/>
            <person name="Michelmore R."/>
        </authorList>
    </citation>
    <scope>NUCLEOTIDE SEQUENCE [LARGE SCALE GENOMIC DNA]</scope>
    <source>
        <strain evidence="1">P6</strain>
    </source>
</reference>
<dbReference type="EMBL" id="CM047584">
    <property type="protein sequence ID" value="KAI9911311.1"/>
    <property type="molecule type" value="Genomic_DNA"/>
</dbReference>
<evidence type="ECO:0000313" key="1">
    <source>
        <dbReference type="EMBL" id="KAI9911311.1"/>
    </source>
</evidence>
<evidence type="ECO:0000313" key="2">
    <source>
        <dbReference type="Proteomes" id="UP001163321"/>
    </source>
</evidence>
<organism evidence="1 2">
    <name type="scientific">Peronosclerospora sorghi</name>
    <dbReference type="NCBI Taxonomy" id="230839"/>
    <lineage>
        <taxon>Eukaryota</taxon>
        <taxon>Sar</taxon>
        <taxon>Stramenopiles</taxon>
        <taxon>Oomycota</taxon>
        <taxon>Peronosporomycetes</taxon>
        <taxon>Peronosporales</taxon>
        <taxon>Peronosporaceae</taxon>
        <taxon>Peronosclerospora</taxon>
    </lineage>
</organism>
<protein>
    <submittedName>
        <fullName evidence="1">Uncharacterized protein</fullName>
    </submittedName>
</protein>
<name>A0ACC0VZZ5_9STRA</name>
<accession>A0ACC0VZZ5</accession>
<comment type="caution">
    <text evidence="1">The sequence shown here is derived from an EMBL/GenBank/DDBJ whole genome shotgun (WGS) entry which is preliminary data.</text>
</comment>
<gene>
    <name evidence="1" type="ORF">PsorP6_009033</name>
</gene>
<keyword evidence="2" id="KW-1185">Reference proteome</keyword>